<dbReference type="EMBL" id="CP133164">
    <property type="protein sequence ID" value="WMN19257.1"/>
    <property type="molecule type" value="Genomic_DNA"/>
</dbReference>
<dbReference type="RefSeq" id="WP_282878645.1">
    <property type="nucleotide sequence ID" value="NZ_CP133164.1"/>
</dbReference>
<dbReference type="Proteomes" id="UP001237292">
    <property type="component" value="Chromosome"/>
</dbReference>
<gene>
    <name evidence="1" type="ORF">QL104_07570</name>
</gene>
<reference evidence="1 2" key="1">
    <citation type="journal article" date="2023" name="Access Microbiol">
        <title>The genome of a steinernematid-associated Pseudomonas piscis bacterium encodes the biosynthesis of insect toxins.</title>
        <authorList>
            <person name="Awori R.M."/>
            <person name="Hendre P."/>
            <person name="Amugune N.O."/>
        </authorList>
    </citation>
    <scope>NUCLEOTIDE SEQUENCE [LARGE SCALE GENOMIC DNA]</scope>
    <source>
        <strain evidence="1 2">75</strain>
    </source>
</reference>
<evidence type="ECO:0000313" key="2">
    <source>
        <dbReference type="Proteomes" id="UP001237292"/>
    </source>
</evidence>
<evidence type="ECO:0000313" key="1">
    <source>
        <dbReference type="EMBL" id="WMN19257.1"/>
    </source>
</evidence>
<proteinExistence type="predicted"/>
<sequence length="62" mass="7501">MNAFNEYRCRNKYLLALIDELHYQLALAEPFEGARVRATRKKHLFKLFKYKRRAKGISLSRR</sequence>
<keyword evidence="2" id="KW-1185">Reference proteome</keyword>
<accession>A0ABY9NLX6</accession>
<name>A0ABY9NLX6_9PSED</name>
<organism evidence="1 2">
    <name type="scientific">Pseudomonas piscis</name>
    <dbReference type="NCBI Taxonomy" id="2614538"/>
    <lineage>
        <taxon>Bacteria</taxon>
        <taxon>Pseudomonadati</taxon>
        <taxon>Pseudomonadota</taxon>
        <taxon>Gammaproteobacteria</taxon>
        <taxon>Pseudomonadales</taxon>
        <taxon>Pseudomonadaceae</taxon>
        <taxon>Pseudomonas</taxon>
    </lineage>
</organism>
<protein>
    <submittedName>
        <fullName evidence="1">Uncharacterized protein</fullName>
    </submittedName>
</protein>